<protein>
    <submittedName>
        <fullName evidence="2">Uncharacterized protein</fullName>
    </submittedName>
</protein>
<reference evidence="3" key="1">
    <citation type="submission" date="2016-02" db="EMBL/GenBank/DDBJ databases">
        <title>Draft genome sequence of Microdochium bolleyi, a fungal endophyte of beachgrass.</title>
        <authorList>
            <consortium name="DOE Joint Genome Institute"/>
            <person name="David A.S."/>
            <person name="May G."/>
            <person name="Haridas S."/>
            <person name="Lim J."/>
            <person name="Wang M."/>
            <person name="Labutti K."/>
            <person name="Lipzen A."/>
            <person name="Barry K."/>
            <person name="Grigoriev I.V."/>
        </authorList>
    </citation>
    <scope>NUCLEOTIDE SEQUENCE [LARGE SCALE GENOMIC DNA]</scope>
    <source>
        <strain evidence="3">J235TASD1</strain>
    </source>
</reference>
<sequence length="65" mass="7307">MPASRQISHHKPGPVRCRTTARPVPATAPEARLRLRLSLWPEATVRRPSCPRSNQSLERALRTAL</sequence>
<keyword evidence="3" id="KW-1185">Reference proteome</keyword>
<accession>A0A136IWH0</accession>
<organism evidence="2 3">
    <name type="scientific">Microdochium bolleyi</name>
    <dbReference type="NCBI Taxonomy" id="196109"/>
    <lineage>
        <taxon>Eukaryota</taxon>
        <taxon>Fungi</taxon>
        <taxon>Dikarya</taxon>
        <taxon>Ascomycota</taxon>
        <taxon>Pezizomycotina</taxon>
        <taxon>Sordariomycetes</taxon>
        <taxon>Xylariomycetidae</taxon>
        <taxon>Xylariales</taxon>
        <taxon>Microdochiaceae</taxon>
        <taxon>Microdochium</taxon>
    </lineage>
</organism>
<evidence type="ECO:0000313" key="3">
    <source>
        <dbReference type="Proteomes" id="UP000070501"/>
    </source>
</evidence>
<feature type="region of interest" description="Disordered" evidence="1">
    <location>
        <begin position="1"/>
        <end position="29"/>
    </location>
</feature>
<name>A0A136IWH0_9PEZI</name>
<feature type="non-terminal residue" evidence="2">
    <location>
        <position position="65"/>
    </location>
</feature>
<dbReference type="AlphaFoldDB" id="A0A136IWH0"/>
<dbReference type="Proteomes" id="UP000070501">
    <property type="component" value="Unassembled WGS sequence"/>
</dbReference>
<feature type="region of interest" description="Disordered" evidence="1">
    <location>
        <begin position="46"/>
        <end position="65"/>
    </location>
</feature>
<dbReference type="EMBL" id="KQ964256">
    <property type="protein sequence ID" value="KXJ89248.1"/>
    <property type="molecule type" value="Genomic_DNA"/>
</dbReference>
<gene>
    <name evidence="2" type="ORF">Micbo1qcDRAFT_166076</name>
</gene>
<dbReference type="InParanoid" id="A0A136IWH0"/>
<evidence type="ECO:0000256" key="1">
    <source>
        <dbReference type="SAM" id="MobiDB-lite"/>
    </source>
</evidence>
<evidence type="ECO:0000313" key="2">
    <source>
        <dbReference type="EMBL" id="KXJ89248.1"/>
    </source>
</evidence>
<proteinExistence type="predicted"/>